<dbReference type="EMBL" id="KT007020">
    <property type="protein sequence ID" value="AKQ03712.1"/>
    <property type="molecule type" value="Genomic_DNA"/>
</dbReference>
<reference evidence="12" key="1">
    <citation type="journal article" date="2015" name="ISME J.">
        <title>Aquifer environment selects for microbial species cohorts in sediment and groundwater.</title>
        <authorList>
            <person name="Hug L.A."/>
            <person name="Thomas B.C."/>
            <person name="Brown C.T."/>
            <person name="Frischkorn K.R."/>
            <person name="Williams K.H."/>
            <person name="Tringe S.G."/>
            <person name="Banfield J.F."/>
        </authorList>
    </citation>
    <scope>NUCLEOTIDE SEQUENCE</scope>
</reference>
<dbReference type="InterPro" id="IPR006073">
    <property type="entry name" value="GTP-bd"/>
</dbReference>
<feature type="domain" description="EngB-type G" evidence="11">
    <location>
        <begin position="21"/>
        <end position="194"/>
    </location>
</feature>
<keyword evidence="5 10" id="KW-0547">Nucleotide-binding</keyword>
<accession>A0A0H4TB75</accession>
<evidence type="ECO:0000256" key="4">
    <source>
        <dbReference type="ARBA" id="ARBA00022723"/>
    </source>
</evidence>
<name>A0A0H4TB75_9BACT</name>
<dbReference type="HAMAP" id="MF_00321">
    <property type="entry name" value="GTPase_EngB"/>
    <property type="match status" value="1"/>
</dbReference>
<dbReference type="GO" id="GO:0000917">
    <property type="term" value="P:division septum assembly"/>
    <property type="evidence" value="ECO:0007669"/>
    <property type="project" value="UniProtKB-KW"/>
</dbReference>
<evidence type="ECO:0000256" key="2">
    <source>
        <dbReference type="ARBA" id="ARBA00009638"/>
    </source>
</evidence>
<evidence type="ECO:0000256" key="9">
    <source>
        <dbReference type="ARBA" id="ARBA00023306"/>
    </source>
</evidence>
<sequence>MFEKQLFIKSAFNISEVPNHLLPEVILCGRSNVGKSSFINSFFNRKDLAKVSSSPGKTRSINFYEIDNKFYIVDLPGYGYAKTSKAERAHWSKLIGEFITKSSYVWLAIHFIDSRHKPTELDYQLNKLLSDLKIPYIILLSKADKLKQAEINLSRKNLEQFFPGIDLNSNVVHYSSVKLRGKKEISKLFEEIFY</sequence>
<protein>
    <recommendedName>
        <fullName evidence="10">Probable GTP-binding protein EngB</fullName>
    </recommendedName>
</protein>
<evidence type="ECO:0000256" key="1">
    <source>
        <dbReference type="ARBA" id="ARBA00001946"/>
    </source>
</evidence>
<evidence type="ECO:0000256" key="3">
    <source>
        <dbReference type="ARBA" id="ARBA00022618"/>
    </source>
</evidence>
<evidence type="ECO:0000256" key="10">
    <source>
        <dbReference type="HAMAP-Rule" id="MF_00321"/>
    </source>
</evidence>
<dbReference type="NCBIfam" id="TIGR03598">
    <property type="entry name" value="GTPase_YsxC"/>
    <property type="match status" value="1"/>
</dbReference>
<evidence type="ECO:0000256" key="8">
    <source>
        <dbReference type="ARBA" id="ARBA00023210"/>
    </source>
</evidence>
<comment type="similarity">
    <text evidence="2 10">Belongs to the TRAFAC class TrmE-Era-EngA-EngB-Septin-like GTPase superfamily. EngB GTPase family.</text>
</comment>
<dbReference type="AlphaFoldDB" id="A0A0H4TB75"/>
<keyword evidence="7 10" id="KW-0342">GTP-binding</keyword>
<dbReference type="Gene3D" id="3.40.50.300">
    <property type="entry name" value="P-loop containing nucleotide triphosphate hydrolases"/>
    <property type="match status" value="1"/>
</dbReference>
<dbReference type="GO" id="GO:0005525">
    <property type="term" value="F:GTP binding"/>
    <property type="evidence" value="ECO:0007669"/>
    <property type="project" value="UniProtKB-UniRule"/>
</dbReference>
<dbReference type="PROSITE" id="PS51706">
    <property type="entry name" value="G_ENGB"/>
    <property type="match status" value="1"/>
</dbReference>
<comment type="cofactor">
    <cofactor evidence="1">
        <name>Mg(2+)</name>
        <dbReference type="ChEBI" id="CHEBI:18420"/>
    </cofactor>
</comment>
<evidence type="ECO:0000259" key="11">
    <source>
        <dbReference type="PROSITE" id="PS51706"/>
    </source>
</evidence>
<keyword evidence="8 10" id="KW-0717">Septation</keyword>
<evidence type="ECO:0000256" key="7">
    <source>
        <dbReference type="ARBA" id="ARBA00023134"/>
    </source>
</evidence>
<dbReference type="GO" id="GO:0046872">
    <property type="term" value="F:metal ion binding"/>
    <property type="evidence" value="ECO:0007669"/>
    <property type="project" value="UniProtKB-KW"/>
</dbReference>
<dbReference type="GO" id="GO:0005829">
    <property type="term" value="C:cytosol"/>
    <property type="evidence" value="ECO:0007669"/>
    <property type="project" value="TreeGrafter"/>
</dbReference>
<keyword evidence="4" id="KW-0479">Metal-binding</keyword>
<dbReference type="InterPro" id="IPR027417">
    <property type="entry name" value="P-loop_NTPase"/>
</dbReference>
<dbReference type="InterPro" id="IPR019987">
    <property type="entry name" value="GTP-bd_ribosome_bio_YsxC"/>
</dbReference>
<dbReference type="PANTHER" id="PTHR11649">
    <property type="entry name" value="MSS1/TRME-RELATED GTP-BINDING PROTEIN"/>
    <property type="match status" value="1"/>
</dbReference>
<evidence type="ECO:0000313" key="12">
    <source>
        <dbReference type="EMBL" id="AKQ03712.1"/>
    </source>
</evidence>
<gene>
    <name evidence="10" type="primary">engB</name>
</gene>
<organism evidence="12">
    <name type="scientific">uncultured Ignavibacteria bacterium Rifle_16ft_4_minimus_38491</name>
    <dbReference type="NCBI Taxonomy" id="1665105"/>
    <lineage>
        <taxon>Bacteria</taxon>
        <taxon>Pseudomonadati</taxon>
        <taxon>Ignavibacteriota</taxon>
        <taxon>Ignavibacteria</taxon>
        <taxon>environmental samples</taxon>
    </lineage>
</organism>
<keyword evidence="3 10" id="KW-0132">Cell division</keyword>
<keyword evidence="9 10" id="KW-0131">Cell cycle</keyword>
<dbReference type="Pfam" id="PF01926">
    <property type="entry name" value="MMR_HSR1"/>
    <property type="match status" value="1"/>
</dbReference>
<evidence type="ECO:0000256" key="6">
    <source>
        <dbReference type="ARBA" id="ARBA00022842"/>
    </source>
</evidence>
<dbReference type="CDD" id="cd01876">
    <property type="entry name" value="YihA_EngB"/>
    <property type="match status" value="1"/>
</dbReference>
<proteinExistence type="inferred from homology"/>
<comment type="function">
    <text evidence="10">Necessary for normal cell division and for the maintenance of normal septation.</text>
</comment>
<dbReference type="InterPro" id="IPR030393">
    <property type="entry name" value="G_ENGB_dom"/>
</dbReference>
<keyword evidence="6" id="KW-0460">Magnesium</keyword>
<dbReference type="SUPFAM" id="SSF52540">
    <property type="entry name" value="P-loop containing nucleoside triphosphate hydrolases"/>
    <property type="match status" value="1"/>
</dbReference>
<dbReference type="PANTHER" id="PTHR11649:SF13">
    <property type="entry name" value="ENGB-TYPE G DOMAIN-CONTAINING PROTEIN"/>
    <property type="match status" value="1"/>
</dbReference>
<evidence type="ECO:0000256" key="5">
    <source>
        <dbReference type="ARBA" id="ARBA00022741"/>
    </source>
</evidence>